<feature type="domain" description="Ig-like" evidence="6">
    <location>
        <begin position="62"/>
        <end position="149"/>
    </location>
</feature>
<keyword evidence="4" id="KW-1133">Transmembrane helix</keyword>
<dbReference type="InterPro" id="IPR050488">
    <property type="entry name" value="Ig_Fc_receptor"/>
</dbReference>
<dbReference type="Gene3D" id="2.60.40.10">
    <property type="entry name" value="Immunoglobulins"/>
    <property type="match status" value="11"/>
</dbReference>
<feature type="domain" description="Ig-like" evidence="6">
    <location>
        <begin position="693"/>
        <end position="765"/>
    </location>
</feature>
<organism evidence="7 8">
    <name type="scientific">Ilyodon furcidens</name>
    <name type="common">goldbreast splitfin</name>
    <dbReference type="NCBI Taxonomy" id="33524"/>
    <lineage>
        <taxon>Eukaryota</taxon>
        <taxon>Metazoa</taxon>
        <taxon>Chordata</taxon>
        <taxon>Craniata</taxon>
        <taxon>Vertebrata</taxon>
        <taxon>Euteleostomi</taxon>
        <taxon>Actinopterygii</taxon>
        <taxon>Neopterygii</taxon>
        <taxon>Teleostei</taxon>
        <taxon>Neoteleostei</taxon>
        <taxon>Acanthomorphata</taxon>
        <taxon>Ovalentaria</taxon>
        <taxon>Atherinomorphae</taxon>
        <taxon>Cyprinodontiformes</taxon>
        <taxon>Goodeidae</taxon>
        <taxon>Ilyodon</taxon>
    </lineage>
</organism>
<feature type="domain" description="Ig-like" evidence="6">
    <location>
        <begin position="157"/>
        <end position="239"/>
    </location>
</feature>
<keyword evidence="8" id="KW-1185">Reference proteome</keyword>
<dbReference type="PANTHER" id="PTHR11481">
    <property type="entry name" value="IMMUNOGLOBULIN FC RECEPTOR"/>
    <property type="match status" value="1"/>
</dbReference>
<comment type="caution">
    <text evidence="7">The sequence shown here is derived from an EMBL/GenBank/DDBJ whole genome shotgun (WGS) entry which is preliminary data.</text>
</comment>
<dbReference type="Pfam" id="PF07679">
    <property type="entry name" value="I-set"/>
    <property type="match status" value="1"/>
</dbReference>
<evidence type="ECO:0000313" key="7">
    <source>
        <dbReference type="EMBL" id="MEQ2246816.1"/>
    </source>
</evidence>
<dbReference type="InterPro" id="IPR003598">
    <property type="entry name" value="Ig_sub2"/>
</dbReference>
<feature type="domain" description="Ig-like" evidence="6">
    <location>
        <begin position="245"/>
        <end position="326"/>
    </location>
</feature>
<feature type="domain" description="Ig-like" evidence="6">
    <location>
        <begin position="597"/>
        <end position="677"/>
    </location>
</feature>
<feature type="domain" description="Ig-like" evidence="6">
    <location>
        <begin position="785"/>
        <end position="860"/>
    </location>
</feature>
<name>A0ABV0URE6_9TELE</name>
<dbReference type="InterPro" id="IPR036179">
    <property type="entry name" value="Ig-like_dom_sf"/>
</dbReference>
<evidence type="ECO:0000313" key="8">
    <source>
        <dbReference type="Proteomes" id="UP001482620"/>
    </source>
</evidence>
<feature type="chain" id="PRO_5046285031" description="Ig-like domain-containing protein" evidence="5">
    <location>
        <begin position="35"/>
        <end position="1172"/>
    </location>
</feature>
<feature type="domain" description="Ig-like" evidence="6">
    <location>
        <begin position="876"/>
        <end position="963"/>
    </location>
</feature>
<dbReference type="PANTHER" id="PTHR11481:SF112">
    <property type="entry name" value="FC RECEPTOR-LIKE PROTEIN 4-RELATED"/>
    <property type="match status" value="1"/>
</dbReference>
<feature type="domain" description="Ig-like" evidence="6">
    <location>
        <begin position="966"/>
        <end position="1030"/>
    </location>
</feature>
<keyword evidence="1 5" id="KW-0732">Signal</keyword>
<feature type="region of interest" description="Disordered" evidence="3">
    <location>
        <begin position="1120"/>
        <end position="1172"/>
    </location>
</feature>
<sequence length="1172" mass="131575">MTQLSNTTSSCEAQWKMWLLQVFVLIYLTTVCAAQDESVSPTPSVETDETFMPATAYDPPVPNLYLTSGSSDVFTSEKVILSCSVSGSSDWTFTWQKDEQPLNQNADFSFPGDGSVLTITVNKKDLTGKYACKGHDQRHGVDTKTSQLVEVKVAELPTLTLKRDTPWADVFEGEAVSFSCEPPSSHWNIIWHKDQKPMNEKGSFINKTVTKSDEGKYTCQAQFKLRSVISGFSNTESLNVNPNNPKVSLIRNLDYDKLYPEESIEFTCNVNVISEWKYEWYHNGMKIEGSSNKNYNIASVTHASKGEYRCKVKRGEGPVYISNGISLQVADPPTPTLKLETPWSDVFKTEVLKFSCEVPSTEWTLTWYREQHKLEEGPYLEITSVSDDDGGNYTCKAQLTSRGVWSGPSNSVVINVYDPPTPTLKLETPWSDVFKTEVLKFSCEVPSTEWTLTWYREQHKLEEGPYLEITSVSDDDGGNYTCKAQLTSRGVWSGPSNSVVINVYDKPMPVLTKSPSFPMMYPGESINFTCTAAVFSGWEYEWYHNGNKALFPSSSTNSIGNLSHDNSGEYRCMAKRGSLRTDQSGSVSLQVSNPPKPILKLLSPWQNVFENEILKFSCNVSSSEWIFTWYRGQAKLQNDSRLIQNEKGSMLNISAVRSSDQGQYTCKAHLKQRRVISESSYISVSVYDRIPTPTLNIKPLFNPMYIGETVKLNCIVNVSSDWSYEWYKDGTPDPHKTGKEISIKVNLSDKGGYSCKAKRGEKTLTGRSNTVQLDVQEIPVPLLKPKTQWLDVFPSEGVELSCSMPGSSGWTFTWYKNPADDAKDTTTMSNEGESLSITNAKAMHRGKYTCSGKLKERFVSSKNSSEVTLYVYDEKPTVTLQQNPEDNLMHTSDYISFTCHVNVSYGWKYVWYKDKNPIDTSGIVHNISSAKTSQSGSYQCQVKRGAKTTFWSEKSQAVKLTIAERPKAGITLLTGWSEVFSTDSLVLQCDVDESNNWNYTWFKEDKELYSSLKYTVTPQDDPEQSLYTCQGFSDKRPLYSKPSDSYRTKNLLLKRRILLSISGCLFFGIIAVFIGCIALRIFRKPVAVGDKQQEPNLFLTMAQLKDRNDAPCPLVEYITDADLNPPDKEGEENGTSCNETTPLPISSPEEQVVTTNGKDTTENGGGMVSFLH</sequence>
<dbReference type="Pfam" id="PF13895">
    <property type="entry name" value="Ig_2"/>
    <property type="match status" value="5"/>
</dbReference>
<evidence type="ECO:0000256" key="1">
    <source>
        <dbReference type="ARBA" id="ARBA00022729"/>
    </source>
</evidence>
<feature type="domain" description="Ig-like" evidence="6">
    <location>
        <begin position="335"/>
        <end position="415"/>
    </location>
</feature>
<evidence type="ECO:0000256" key="5">
    <source>
        <dbReference type="SAM" id="SignalP"/>
    </source>
</evidence>
<dbReference type="PROSITE" id="PS50835">
    <property type="entry name" value="IG_LIKE"/>
    <property type="match status" value="11"/>
</dbReference>
<gene>
    <name evidence="7" type="ORF">ILYODFUR_003118</name>
</gene>
<accession>A0ABV0URE6</accession>
<dbReference type="Proteomes" id="UP001482620">
    <property type="component" value="Unassembled WGS sequence"/>
</dbReference>
<dbReference type="EMBL" id="JAHRIQ010081254">
    <property type="protein sequence ID" value="MEQ2246816.1"/>
    <property type="molecule type" value="Genomic_DNA"/>
</dbReference>
<protein>
    <recommendedName>
        <fullName evidence="6">Ig-like domain-containing protein</fullName>
    </recommendedName>
</protein>
<dbReference type="SMART" id="SM00408">
    <property type="entry name" value="IGc2"/>
    <property type="match status" value="10"/>
</dbReference>
<dbReference type="CDD" id="cd00096">
    <property type="entry name" value="Ig"/>
    <property type="match status" value="2"/>
</dbReference>
<keyword evidence="4" id="KW-0472">Membrane</keyword>
<dbReference type="Pfam" id="PF13927">
    <property type="entry name" value="Ig_3"/>
    <property type="match status" value="3"/>
</dbReference>
<dbReference type="SMART" id="SM00409">
    <property type="entry name" value="IG"/>
    <property type="match status" value="11"/>
</dbReference>
<feature type="signal peptide" evidence="5">
    <location>
        <begin position="1"/>
        <end position="34"/>
    </location>
</feature>
<dbReference type="InterPro" id="IPR013783">
    <property type="entry name" value="Ig-like_fold"/>
</dbReference>
<feature type="compositionally biased region" description="Polar residues" evidence="3">
    <location>
        <begin position="1133"/>
        <end position="1158"/>
    </location>
</feature>
<feature type="domain" description="Ig-like" evidence="6">
    <location>
        <begin position="509"/>
        <end position="588"/>
    </location>
</feature>
<dbReference type="SUPFAM" id="SSF48726">
    <property type="entry name" value="Immunoglobulin"/>
    <property type="match status" value="10"/>
</dbReference>
<dbReference type="InterPro" id="IPR007110">
    <property type="entry name" value="Ig-like_dom"/>
</dbReference>
<evidence type="ECO:0000256" key="3">
    <source>
        <dbReference type="SAM" id="MobiDB-lite"/>
    </source>
</evidence>
<evidence type="ECO:0000259" key="6">
    <source>
        <dbReference type="PROSITE" id="PS50835"/>
    </source>
</evidence>
<dbReference type="InterPro" id="IPR013098">
    <property type="entry name" value="Ig_I-set"/>
</dbReference>
<evidence type="ECO:0000256" key="2">
    <source>
        <dbReference type="ARBA" id="ARBA00023157"/>
    </source>
</evidence>
<proteinExistence type="predicted"/>
<keyword evidence="4" id="KW-0812">Transmembrane</keyword>
<keyword evidence="2" id="KW-1015">Disulfide bond</keyword>
<feature type="compositionally biased region" description="Gly residues" evidence="3">
    <location>
        <begin position="1163"/>
        <end position="1172"/>
    </location>
</feature>
<feature type="domain" description="Ig-like" evidence="6">
    <location>
        <begin position="422"/>
        <end position="502"/>
    </location>
</feature>
<reference evidence="7 8" key="1">
    <citation type="submission" date="2021-06" db="EMBL/GenBank/DDBJ databases">
        <authorList>
            <person name="Palmer J.M."/>
        </authorList>
    </citation>
    <scope>NUCLEOTIDE SEQUENCE [LARGE SCALE GENOMIC DNA]</scope>
    <source>
        <strain evidence="8">if_2019</strain>
        <tissue evidence="7">Muscle</tissue>
    </source>
</reference>
<feature type="transmembrane region" description="Helical" evidence="4">
    <location>
        <begin position="1057"/>
        <end position="1082"/>
    </location>
</feature>
<dbReference type="InterPro" id="IPR003599">
    <property type="entry name" value="Ig_sub"/>
</dbReference>
<evidence type="ECO:0000256" key="4">
    <source>
        <dbReference type="SAM" id="Phobius"/>
    </source>
</evidence>